<dbReference type="EMBL" id="LWMW01000107">
    <property type="protein sequence ID" value="KZX15833.1"/>
    <property type="molecule type" value="Genomic_DNA"/>
</dbReference>
<dbReference type="PATRIC" id="fig|47311.3.peg.1374"/>
<evidence type="ECO:0000313" key="2">
    <source>
        <dbReference type="Proteomes" id="UP000077275"/>
    </source>
</evidence>
<proteinExistence type="predicted"/>
<name>A0A166DPX8_9EURY</name>
<gene>
    <name evidence="1" type="ORF">MBCUT_12530</name>
</gene>
<dbReference type="Pfam" id="PF13692">
    <property type="entry name" value="Glyco_trans_1_4"/>
    <property type="match status" value="1"/>
</dbReference>
<dbReference type="STRING" id="47311.MBCUT_12530"/>
<keyword evidence="2" id="KW-1185">Reference proteome</keyword>
<comment type="caution">
    <text evidence="1">The sequence shown here is derived from an EMBL/GenBank/DDBJ whole genome shotgun (WGS) entry which is preliminary data.</text>
</comment>
<protein>
    <recommendedName>
        <fullName evidence="3">Glycosyltransferase subfamily 4-like N-terminal domain-containing protein</fullName>
    </recommendedName>
</protein>
<accession>A0A166DPX8</accession>
<dbReference type="RefSeq" id="WP_067259834.1">
    <property type="nucleotide sequence ID" value="NZ_LWMW01000107.1"/>
</dbReference>
<organism evidence="1 2">
    <name type="scientific">Methanobrevibacter cuticularis</name>
    <dbReference type="NCBI Taxonomy" id="47311"/>
    <lineage>
        <taxon>Archaea</taxon>
        <taxon>Methanobacteriati</taxon>
        <taxon>Methanobacteriota</taxon>
        <taxon>Methanomada group</taxon>
        <taxon>Methanobacteria</taxon>
        <taxon>Methanobacteriales</taxon>
        <taxon>Methanobacteriaceae</taxon>
        <taxon>Methanobrevibacter</taxon>
    </lineage>
</organism>
<dbReference type="Gene3D" id="3.40.50.2000">
    <property type="entry name" value="Glycogen Phosphorylase B"/>
    <property type="match status" value="2"/>
</dbReference>
<dbReference type="AlphaFoldDB" id="A0A166DPX8"/>
<sequence length="657" mass="74810">MKKVLLIAFYFNQTNEIASKRLRGLAKYLTNFDWEPIVIVPKLDNFPSINHEFNVIETHYEDMLDKWLNKFKLNSSFNSNNDFNITTPTVDNININSTVDNSDFNSTVDNSDFNSTVDNSDFNSTVDNSDFNSTVDNSDFNSTIDNNNFNSITSTNKLSSKIISMMGEVFAYPDGMKYWYKPAIEASQNIIENNDIDAIISSSWPITSHIIAKNIKKQYNIPWIADLRDLWNMNPYVHHTFIRSFFERRLEIKTFKYADALTTTTERAALKLKSLHKDKNVYPILSGFDPEDILKNNDYNFDILNIKNINKYDSKNINENNNYNSIYNSINSNIKNNQDNFDLTNDTNDINNSNVISVDSAINDISGNFRVDNLTNATNATDVVDVDKTVFTDIKNNIGINDNISTSTTDFNNTLDDFRLNTEGTANNTTFSNIRDNSVVSDDGIVRDSSLNDNDNFDSINDNNHNIDNADSILDFIYAGSLYNGKRNPEVLFKAISELINEKKIDASKIALNFYGDSEGLEKTAKIYHVRDIVTIHGSIHHNEVLKKQIKSQVLLLLSWNNENEKMFLPGKVYEYLAVKRPVLSIGYKEGSLKDLIEKTNVGVHVSTLSETKSAIMNFYNDFIKNGKVTYNGNDEVNQYSMMNTAKEFGKLLDSLL</sequence>
<reference evidence="1 2" key="1">
    <citation type="submission" date="2016-04" db="EMBL/GenBank/DDBJ databases">
        <title>Genome sequence of Methanobrevibacter cuticularis DSM 11139.</title>
        <authorList>
            <person name="Poehlein A."/>
            <person name="Seedorf H."/>
            <person name="Daniel R."/>
        </authorList>
    </citation>
    <scope>NUCLEOTIDE SEQUENCE [LARGE SCALE GENOMIC DNA]</scope>
    <source>
        <strain evidence="1 2">DSM 11139</strain>
    </source>
</reference>
<dbReference type="OrthoDB" id="132546at2157"/>
<evidence type="ECO:0008006" key="3">
    <source>
        <dbReference type="Google" id="ProtNLM"/>
    </source>
</evidence>
<dbReference type="SUPFAM" id="SSF53756">
    <property type="entry name" value="UDP-Glycosyltransferase/glycogen phosphorylase"/>
    <property type="match status" value="2"/>
</dbReference>
<dbReference type="Proteomes" id="UP000077275">
    <property type="component" value="Unassembled WGS sequence"/>
</dbReference>
<evidence type="ECO:0000313" key="1">
    <source>
        <dbReference type="EMBL" id="KZX15833.1"/>
    </source>
</evidence>